<dbReference type="HOGENOM" id="CLU_2351698_0_0_6"/>
<evidence type="ECO:0000313" key="3">
    <source>
        <dbReference type="Proteomes" id="UP000004986"/>
    </source>
</evidence>
<organism evidence="2 3">
    <name type="scientific">Pseudomonas syringae pv. pisi str. 1704B</name>
    <dbReference type="NCBI Taxonomy" id="629263"/>
    <lineage>
        <taxon>Bacteria</taxon>
        <taxon>Pseudomonadati</taxon>
        <taxon>Pseudomonadota</taxon>
        <taxon>Gammaproteobacteria</taxon>
        <taxon>Pseudomonadales</taxon>
        <taxon>Pseudomonadaceae</taxon>
        <taxon>Pseudomonas</taxon>
        <taxon>Pseudomonas syringae</taxon>
    </lineage>
</organism>
<proteinExistence type="predicted"/>
<reference evidence="2 3" key="1">
    <citation type="journal article" date="2011" name="PLoS Pathog.">
        <title>Dynamic evolution of pathogenicity revealed by sequencing and comparative genomics of 19 Pseudomonas syringae isolates.</title>
        <authorList>
            <person name="Baltrus D.A."/>
            <person name="Nishimura M.T."/>
            <person name="Romanchuk A."/>
            <person name="Chang J.H."/>
            <person name="Mukhtar M.S."/>
            <person name="Cherkis K."/>
            <person name="Roach J."/>
            <person name="Grant S.R."/>
            <person name="Jones C.D."/>
            <person name="Dangl J.L."/>
        </authorList>
    </citation>
    <scope>NUCLEOTIDE SEQUENCE [LARGE SCALE GENOMIC DNA]</scope>
    <source>
        <strain evidence="2 3">1704B</strain>
    </source>
</reference>
<sequence>MNQPTSGELAAETPLAKASLTQGSAGGGQAFVQFGQANDSPSSFSGTEQSGSSLMSLLTRSSSESTSSVDQDSDQVSPMTSVSATASSASTAASRPA</sequence>
<feature type="compositionally biased region" description="Low complexity" evidence="1">
    <location>
        <begin position="30"/>
        <end position="97"/>
    </location>
</feature>
<feature type="non-terminal residue" evidence="2">
    <location>
        <position position="97"/>
    </location>
</feature>
<keyword evidence="3" id="KW-1185">Reference proteome</keyword>
<accession>F3G211</accession>
<protein>
    <submittedName>
        <fullName evidence="2">Uncharacterized protein</fullName>
    </submittedName>
</protein>
<evidence type="ECO:0000313" key="2">
    <source>
        <dbReference type="EMBL" id="EGH41111.1"/>
    </source>
</evidence>
<gene>
    <name evidence="2" type="ORF">PSYPI_01227</name>
</gene>
<dbReference type="AlphaFoldDB" id="F3G211"/>
<feature type="region of interest" description="Disordered" evidence="1">
    <location>
        <begin position="1"/>
        <end position="97"/>
    </location>
</feature>
<name>F3G211_PSESJ</name>
<comment type="caution">
    <text evidence="2">The sequence shown here is derived from an EMBL/GenBank/DDBJ whole genome shotgun (WGS) entry which is preliminary data.</text>
</comment>
<dbReference type="EMBL" id="AEAI01000051">
    <property type="protein sequence ID" value="EGH41111.1"/>
    <property type="molecule type" value="Genomic_DNA"/>
</dbReference>
<dbReference type="Proteomes" id="UP000004986">
    <property type="component" value="Unassembled WGS sequence"/>
</dbReference>
<evidence type="ECO:0000256" key="1">
    <source>
        <dbReference type="SAM" id="MobiDB-lite"/>
    </source>
</evidence>